<sequence length="282" mass="32783">PKGSNIKFREREKVIDEITQEKLWNLSEKEYTEYFAAQESIEKLEERITLLKSQFIEPVVEKVRQQVENEFDEKYSEDYLDQTACYRCLVPIPPPDDKLIAACTLKGIPRNRNHCVLKAELNFEKKYGRMPDLDNDEDIYKLMELAQEELELLQERVFKENVSDEQFSTLSEEEIQKWRINIRDTFGPNYVFEDMENILGNKIAAVQTVSSIIASIQSQEALKLIFRAKGRDIGPPMDPPYVNYSGIYGIFEQVPVFKREDCIDCGDIEGEENVSIVVPFNS</sequence>
<dbReference type="InterPro" id="IPR000594">
    <property type="entry name" value="ThiF_NAD_FAD-bd"/>
</dbReference>
<organism evidence="2">
    <name type="scientific">marine sediment metagenome</name>
    <dbReference type="NCBI Taxonomy" id="412755"/>
    <lineage>
        <taxon>unclassified sequences</taxon>
        <taxon>metagenomes</taxon>
        <taxon>ecological metagenomes</taxon>
    </lineage>
</organism>
<dbReference type="AlphaFoldDB" id="X1E459"/>
<dbReference type="GO" id="GO:0008641">
    <property type="term" value="F:ubiquitin-like modifier activating enzyme activity"/>
    <property type="evidence" value="ECO:0007669"/>
    <property type="project" value="InterPro"/>
</dbReference>
<name>X1E459_9ZZZZ</name>
<comment type="caution">
    <text evidence="2">The sequence shown here is derived from an EMBL/GenBank/DDBJ whole genome shotgun (WGS) entry which is preliminary data.</text>
</comment>
<evidence type="ECO:0000313" key="2">
    <source>
        <dbReference type="EMBL" id="GAH27342.1"/>
    </source>
</evidence>
<dbReference type="EMBL" id="BARU01003778">
    <property type="protein sequence ID" value="GAH27342.1"/>
    <property type="molecule type" value="Genomic_DNA"/>
</dbReference>
<gene>
    <name evidence="2" type="ORF">S03H2_07963</name>
</gene>
<reference evidence="2" key="1">
    <citation type="journal article" date="2014" name="Front. Microbiol.">
        <title>High frequency of phylogenetically diverse reductive dehalogenase-homologous genes in deep subseafloor sedimentary metagenomes.</title>
        <authorList>
            <person name="Kawai M."/>
            <person name="Futagami T."/>
            <person name="Toyoda A."/>
            <person name="Takaki Y."/>
            <person name="Nishi S."/>
            <person name="Hori S."/>
            <person name="Arai W."/>
            <person name="Tsubouchi T."/>
            <person name="Morono Y."/>
            <person name="Uchiyama I."/>
            <person name="Ito T."/>
            <person name="Fujiyama A."/>
            <person name="Inagaki F."/>
            <person name="Takami H."/>
        </authorList>
    </citation>
    <scope>NUCLEOTIDE SEQUENCE</scope>
    <source>
        <strain evidence="2">Expedition CK06-06</strain>
    </source>
</reference>
<protein>
    <recommendedName>
        <fullName evidence="1">THIF-type NAD/FAD binding fold domain-containing protein</fullName>
    </recommendedName>
</protein>
<proteinExistence type="predicted"/>
<dbReference type="SUPFAM" id="SSF69572">
    <property type="entry name" value="Activating enzymes of the ubiquitin-like proteins"/>
    <property type="match status" value="1"/>
</dbReference>
<feature type="non-terminal residue" evidence="2">
    <location>
        <position position="1"/>
    </location>
</feature>
<dbReference type="Pfam" id="PF00899">
    <property type="entry name" value="ThiF"/>
    <property type="match status" value="1"/>
</dbReference>
<accession>X1E459</accession>
<evidence type="ECO:0000259" key="1">
    <source>
        <dbReference type="Pfam" id="PF00899"/>
    </source>
</evidence>
<feature type="domain" description="THIF-type NAD/FAD binding fold" evidence="1">
    <location>
        <begin position="81"/>
        <end position="262"/>
    </location>
</feature>
<feature type="non-terminal residue" evidence="2">
    <location>
        <position position="282"/>
    </location>
</feature>
<dbReference type="InterPro" id="IPR035985">
    <property type="entry name" value="Ubiquitin-activating_enz"/>
</dbReference>
<dbReference type="Gene3D" id="3.40.50.720">
    <property type="entry name" value="NAD(P)-binding Rossmann-like Domain"/>
    <property type="match status" value="1"/>
</dbReference>